<comment type="caution">
    <text evidence="1">The sequence shown here is derived from an EMBL/GenBank/DDBJ whole genome shotgun (WGS) entry which is preliminary data.</text>
</comment>
<name>A0ABW3KJP3_9GAMM</name>
<protein>
    <submittedName>
        <fullName evidence="1">Uncharacterized protein</fullName>
    </submittedName>
</protein>
<dbReference type="RefSeq" id="WP_379559060.1">
    <property type="nucleotide sequence ID" value="NZ_JBHTJS010000050.1"/>
</dbReference>
<gene>
    <name evidence="1" type="ORF">ACFQ1C_13060</name>
</gene>
<reference evidence="2" key="1">
    <citation type="journal article" date="2019" name="Int. J. Syst. Evol. Microbiol.">
        <title>The Global Catalogue of Microorganisms (GCM) 10K type strain sequencing project: providing services to taxonomists for standard genome sequencing and annotation.</title>
        <authorList>
            <consortium name="The Broad Institute Genomics Platform"/>
            <consortium name="The Broad Institute Genome Sequencing Center for Infectious Disease"/>
            <person name="Wu L."/>
            <person name="Ma J."/>
        </authorList>
    </citation>
    <scope>NUCLEOTIDE SEQUENCE [LARGE SCALE GENOMIC DNA]</scope>
    <source>
        <strain evidence="2">CCUG 60525</strain>
    </source>
</reference>
<dbReference type="Proteomes" id="UP001597048">
    <property type="component" value="Unassembled WGS sequence"/>
</dbReference>
<dbReference type="EMBL" id="JBHTJS010000050">
    <property type="protein sequence ID" value="MFD1009077.1"/>
    <property type="molecule type" value="Genomic_DNA"/>
</dbReference>
<keyword evidence="2" id="KW-1185">Reference proteome</keyword>
<evidence type="ECO:0000313" key="2">
    <source>
        <dbReference type="Proteomes" id="UP001597048"/>
    </source>
</evidence>
<evidence type="ECO:0000313" key="1">
    <source>
        <dbReference type="EMBL" id="MFD1009077.1"/>
    </source>
</evidence>
<organism evidence="1 2">
    <name type="scientific">Oceanisphaera ostreae</name>
    <dbReference type="NCBI Taxonomy" id="914151"/>
    <lineage>
        <taxon>Bacteria</taxon>
        <taxon>Pseudomonadati</taxon>
        <taxon>Pseudomonadota</taxon>
        <taxon>Gammaproteobacteria</taxon>
        <taxon>Aeromonadales</taxon>
        <taxon>Aeromonadaceae</taxon>
        <taxon>Oceanisphaera</taxon>
    </lineage>
</organism>
<proteinExistence type="predicted"/>
<accession>A0ABW3KJP3</accession>
<sequence>MSKYILQYLFNSEITGEQRKMWQDEAAKIKIVDYTPLGVVTEIPPELAEIDDSDPLCELRGLHIWERPASRYKQRFTDAIKRQEDDKFNPDDIAQILSEQQGKDVDFFMEKIREGFAKSWLKFYFQDGSPADYITLSDGYPMPYEYYLGLDQEYSTREDINVWLERWGAKYRFLDGHKQPTEKKGIQQQRLILEELEKLGHNPQKLPKKDKGNSWIKSEVRKTLDNKYPFEARTAFNSAWKELLALKRIKEANK</sequence>